<gene>
    <name evidence="1" type="ORF">Vbra_11742</name>
</gene>
<proteinExistence type="predicted"/>
<dbReference type="AlphaFoldDB" id="A0A0G4EH62"/>
<protein>
    <submittedName>
        <fullName evidence="1">Uncharacterized protein</fullName>
    </submittedName>
</protein>
<reference evidence="1 2" key="1">
    <citation type="submission" date="2014-11" db="EMBL/GenBank/DDBJ databases">
        <authorList>
            <person name="Zhu J."/>
            <person name="Qi W."/>
            <person name="Song R."/>
        </authorList>
    </citation>
    <scope>NUCLEOTIDE SEQUENCE [LARGE SCALE GENOMIC DNA]</scope>
</reference>
<evidence type="ECO:0000313" key="2">
    <source>
        <dbReference type="Proteomes" id="UP000041254"/>
    </source>
</evidence>
<dbReference type="Proteomes" id="UP000041254">
    <property type="component" value="Unassembled WGS sequence"/>
</dbReference>
<accession>A0A0G4EH62</accession>
<name>A0A0G4EH62_VITBC</name>
<dbReference type="VEuPathDB" id="CryptoDB:Vbra_11742"/>
<evidence type="ECO:0000313" key="1">
    <source>
        <dbReference type="EMBL" id="CEL95193.1"/>
    </source>
</evidence>
<dbReference type="EMBL" id="CDMY01000227">
    <property type="protein sequence ID" value="CEL95193.1"/>
    <property type="molecule type" value="Genomic_DNA"/>
</dbReference>
<sequence>MACVDGVEASGKIATEEKSCGLIEQGAFAASNATYMAGLHLVERQIQLAKQLTQSGVDLSQSAATLSSTAHDSVTGTAGLIDALVSRQTGSFLQAGDHFNQPRRPKPDWYKRPSGSEMVEFFEQHFPSSLTPANGVCIRETEKRGSRPTLCYLTCPNKDFSIDWGHPMLGRIHTGTPKKIECLTTGVTGPAQKVCQPGSKSSSRLDFCALNSIGLNMENLREYDGQWGHFFHVKRGQRSEGQNKCEGIALEFYWRDSYSAYKVPVPDLGADSRC</sequence>
<keyword evidence="2" id="KW-1185">Reference proteome</keyword>
<organism evidence="1 2">
    <name type="scientific">Vitrella brassicaformis (strain CCMP3155)</name>
    <dbReference type="NCBI Taxonomy" id="1169540"/>
    <lineage>
        <taxon>Eukaryota</taxon>
        <taxon>Sar</taxon>
        <taxon>Alveolata</taxon>
        <taxon>Colpodellida</taxon>
        <taxon>Vitrellaceae</taxon>
        <taxon>Vitrella</taxon>
    </lineage>
</organism>
<dbReference type="InParanoid" id="A0A0G4EH62"/>